<gene>
    <name evidence="11" type="ORF">FOZ60_000248</name>
</gene>
<reference evidence="11 12" key="1">
    <citation type="submission" date="2020-04" db="EMBL/GenBank/DDBJ databases">
        <title>Perkinsus olseni comparative genomics.</title>
        <authorList>
            <person name="Bogema D.R."/>
        </authorList>
    </citation>
    <scope>NUCLEOTIDE SEQUENCE [LARGE SCALE GENOMIC DNA]</scope>
    <source>
        <strain evidence="11">00978-12</strain>
    </source>
</reference>
<keyword evidence="5" id="KW-0963">Cytoplasm</keyword>
<dbReference type="OrthoDB" id="10265211at2759"/>
<keyword evidence="8" id="KW-0206">Cytoskeleton</keyword>
<keyword evidence="6" id="KW-0282">Flagellum</keyword>
<dbReference type="InterPro" id="IPR042815">
    <property type="entry name" value="DRC10"/>
</dbReference>
<comment type="subcellular location">
    <subcellularLocation>
        <location evidence="2">Cytoplasm</location>
        <location evidence="2">Cytoskeleton</location>
        <location evidence="2">Flagellum axoneme</location>
    </subcellularLocation>
</comment>
<evidence type="ECO:0000256" key="10">
    <source>
        <dbReference type="SAM" id="Coils"/>
    </source>
</evidence>
<evidence type="ECO:0000256" key="3">
    <source>
        <dbReference type="ARBA" id="ARBA00009071"/>
    </source>
</evidence>
<keyword evidence="10" id="KW-0175">Coiled coil</keyword>
<proteinExistence type="inferred from homology"/>
<protein>
    <recommendedName>
        <fullName evidence="4">Dynein regulatory complex protein 10</fullName>
    </recommendedName>
</protein>
<dbReference type="PANTHER" id="PTHR31598">
    <property type="entry name" value="IQ DOMAIN-CONTAINING PROTEIN D"/>
    <property type="match status" value="1"/>
</dbReference>
<dbReference type="Proteomes" id="UP000541610">
    <property type="component" value="Unassembled WGS sequence"/>
</dbReference>
<sequence length="397" mass="45934">MAHAKRSTTDSAAKPINVDAQRVLAIMDDLKGKATFLTLLTHQVLDGLQGEGGGGATELLGLEFVRKFAEQIRLEDLYVMLNTNSDGTFAIQEDNDDVREATERLRRSTSELCRQMKTIPTVIGELRRFQDSSQRSMGLLQLLRTLAEMQDVVLKRMTTTVEEERSRQELIAHYLLREKLAVRRKAELENRLSQVRLEREKAHATRTETLTKLKADLLDVRESTQLKLKQLGQKYGNRMQSLIDEWEVREAGLKKDLDSTKKAYMGLRNSNRDQEEALRKQKLRRETDLDNVIKNFDSRMAELNLQRRGLNDDISKEEEILRRLRDHFDLIDAENSRIEAENIVDEARRSRLRAEGNRLDDAASTVQCYWKGILQREDYHKLRKAMKKKGKKGGKKK</sequence>
<keyword evidence="7" id="KW-0969">Cilium</keyword>
<feature type="coiled-coil region" evidence="10">
    <location>
        <begin position="178"/>
        <end position="205"/>
    </location>
</feature>
<dbReference type="PANTHER" id="PTHR31598:SF1">
    <property type="entry name" value="DYNEIN REGULATORY COMPLEX PROTEIN 10"/>
    <property type="match status" value="1"/>
</dbReference>
<comment type="function">
    <text evidence="1">Component of the nexin-dynein regulatory complex (N-DRC), a key regulator of ciliary/flagellar motility which maintains the alignment and integrity of the distal axoneme and regulates microtubule sliding in motile axonemes.</text>
</comment>
<evidence type="ECO:0000256" key="5">
    <source>
        <dbReference type="ARBA" id="ARBA00022490"/>
    </source>
</evidence>
<keyword evidence="9" id="KW-0966">Cell projection</keyword>
<comment type="similarity">
    <text evidence="3">Belongs to the DRC10 family.</text>
</comment>
<evidence type="ECO:0000313" key="12">
    <source>
        <dbReference type="Proteomes" id="UP000541610"/>
    </source>
</evidence>
<evidence type="ECO:0000256" key="7">
    <source>
        <dbReference type="ARBA" id="ARBA00023069"/>
    </source>
</evidence>
<evidence type="ECO:0000256" key="8">
    <source>
        <dbReference type="ARBA" id="ARBA00023212"/>
    </source>
</evidence>
<comment type="caution">
    <text evidence="11">The sequence shown here is derived from an EMBL/GenBank/DDBJ whole genome shotgun (WGS) entry which is preliminary data.</text>
</comment>
<evidence type="ECO:0000256" key="1">
    <source>
        <dbReference type="ARBA" id="ARBA00003029"/>
    </source>
</evidence>
<dbReference type="PROSITE" id="PS50096">
    <property type="entry name" value="IQ"/>
    <property type="match status" value="1"/>
</dbReference>
<evidence type="ECO:0000256" key="6">
    <source>
        <dbReference type="ARBA" id="ARBA00022846"/>
    </source>
</evidence>
<evidence type="ECO:0000313" key="11">
    <source>
        <dbReference type="EMBL" id="KAF4696558.1"/>
    </source>
</evidence>
<dbReference type="AlphaFoldDB" id="A0A7J6PK95"/>
<dbReference type="EMBL" id="JABANP010000010">
    <property type="protein sequence ID" value="KAF4696558.1"/>
    <property type="molecule type" value="Genomic_DNA"/>
</dbReference>
<evidence type="ECO:0000256" key="9">
    <source>
        <dbReference type="ARBA" id="ARBA00023273"/>
    </source>
</evidence>
<evidence type="ECO:0000256" key="2">
    <source>
        <dbReference type="ARBA" id="ARBA00004611"/>
    </source>
</evidence>
<name>A0A7J6PK95_PEROL</name>
<accession>A0A7J6PK95</accession>
<organism evidence="11 12">
    <name type="scientific">Perkinsus olseni</name>
    <name type="common">Perkinsus atlanticus</name>
    <dbReference type="NCBI Taxonomy" id="32597"/>
    <lineage>
        <taxon>Eukaryota</taxon>
        <taxon>Sar</taxon>
        <taxon>Alveolata</taxon>
        <taxon>Perkinsozoa</taxon>
        <taxon>Perkinsea</taxon>
        <taxon>Perkinsida</taxon>
        <taxon>Perkinsidae</taxon>
        <taxon>Perkinsus</taxon>
    </lineage>
</organism>
<feature type="coiled-coil region" evidence="10">
    <location>
        <begin position="293"/>
        <end position="350"/>
    </location>
</feature>
<evidence type="ECO:0000256" key="4">
    <source>
        <dbReference type="ARBA" id="ARBA00021752"/>
    </source>
</evidence>